<proteinExistence type="predicted"/>
<dbReference type="EMBL" id="AP025226">
    <property type="protein sequence ID" value="BDB99455.1"/>
    <property type="molecule type" value="Genomic_DNA"/>
</dbReference>
<gene>
    <name evidence="1" type="ORF">SACC_07340</name>
    <name evidence="2" type="ORF">SACC_24720</name>
</gene>
<dbReference type="Proteomes" id="UP001319921">
    <property type="component" value="Chromosome"/>
</dbReference>
<evidence type="ECO:0008006" key="4">
    <source>
        <dbReference type="Google" id="ProtNLM"/>
    </source>
</evidence>
<dbReference type="KEGG" id="scas:SACC_07340"/>
<dbReference type="AlphaFoldDB" id="A0AAQ4CPI6"/>
<evidence type="ECO:0000313" key="2">
    <source>
        <dbReference type="EMBL" id="BDB99455.1"/>
    </source>
</evidence>
<reference evidence="1" key="1">
    <citation type="submission" date="2021-10" db="EMBL/GenBank/DDBJ databases">
        <authorList>
            <person name="Sakai H."/>
            <person name="Kurosawa N."/>
        </authorList>
    </citation>
    <scope>NUCLEOTIDE SEQUENCE</scope>
    <source>
        <strain evidence="1">JCM32116</strain>
    </source>
</reference>
<evidence type="ECO:0000313" key="1">
    <source>
        <dbReference type="EMBL" id="BDB97717.1"/>
    </source>
</evidence>
<keyword evidence="3" id="KW-1185">Reference proteome</keyword>
<reference evidence="1 3" key="2">
    <citation type="journal article" date="2022" name="Microbiol. Resour. Announc.">
        <title>Complete Genome Sequence of the Hyperthermophilic and Acidophilic Archaeon Saccharolobus caldissimus Strain HS-3T.</title>
        <authorList>
            <person name="Sakai H.D."/>
            <person name="Kurosawa N."/>
        </authorList>
    </citation>
    <scope>NUCLEOTIDE SEQUENCE [LARGE SCALE GENOMIC DNA]</scope>
    <source>
        <strain evidence="1 3">JCM32116</strain>
    </source>
</reference>
<dbReference type="KEGG" id="scas:SACC_24720"/>
<evidence type="ECO:0000313" key="3">
    <source>
        <dbReference type="Proteomes" id="UP001319921"/>
    </source>
</evidence>
<organism evidence="1 3">
    <name type="scientific">Saccharolobus caldissimus</name>
    <dbReference type="NCBI Taxonomy" id="1702097"/>
    <lineage>
        <taxon>Archaea</taxon>
        <taxon>Thermoproteota</taxon>
        <taxon>Thermoprotei</taxon>
        <taxon>Sulfolobales</taxon>
        <taxon>Sulfolobaceae</taxon>
        <taxon>Saccharolobus</taxon>
    </lineage>
</organism>
<protein>
    <recommendedName>
        <fullName evidence="4">Transposase IS4-like domain-containing protein</fullName>
    </recommendedName>
</protein>
<sequence length="108" mass="12914">MVFLLGGRLMFKGLLFWLNRERWGVETAFRSLEEFRVRSRTCDVGRELVLVLLSYFLLNVWFLVRSWRRVKLWEFCESLVKSLVLMEVEEGRVTAFPQAKELSFVNFS</sequence>
<accession>A0AAQ4CPI6</accession>
<name>A0AAQ4CPI6_9CREN</name>
<dbReference type="EMBL" id="AP025226">
    <property type="protein sequence ID" value="BDB97717.1"/>
    <property type="molecule type" value="Genomic_DNA"/>
</dbReference>